<evidence type="ECO:0000313" key="9">
    <source>
        <dbReference type="Proteomes" id="UP000236333"/>
    </source>
</evidence>
<dbReference type="EC" id="4.1.2.13" evidence="4"/>
<dbReference type="PANTHER" id="PTHR11627">
    <property type="entry name" value="FRUCTOSE-BISPHOSPHATE ALDOLASE"/>
    <property type="match status" value="1"/>
</dbReference>
<protein>
    <recommendedName>
        <fullName evidence="4">fructose-bisphosphate aldolase</fullName>
        <ecNumber evidence="4">4.1.2.13</ecNumber>
    </recommendedName>
</protein>
<dbReference type="EMBL" id="PGGS01001728">
    <property type="protein sequence ID" value="PNH00084.1"/>
    <property type="molecule type" value="Genomic_DNA"/>
</dbReference>
<dbReference type="SUPFAM" id="SSF51569">
    <property type="entry name" value="Aldolase"/>
    <property type="match status" value="1"/>
</dbReference>
<comment type="catalytic activity">
    <reaction evidence="1">
        <text>beta-D-fructose 1,6-bisphosphate = D-glyceraldehyde 3-phosphate + dihydroxyacetone phosphate</text>
        <dbReference type="Rhea" id="RHEA:14729"/>
        <dbReference type="ChEBI" id="CHEBI:32966"/>
        <dbReference type="ChEBI" id="CHEBI:57642"/>
        <dbReference type="ChEBI" id="CHEBI:59776"/>
        <dbReference type="EC" id="4.1.2.13"/>
    </reaction>
</comment>
<comment type="caution">
    <text evidence="8">The sequence shown here is derived from an EMBL/GenBank/DDBJ whole genome shotgun (WGS) entry which is preliminary data.</text>
</comment>
<feature type="region of interest" description="Disordered" evidence="7">
    <location>
        <begin position="1"/>
        <end position="42"/>
    </location>
</feature>
<dbReference type="Pfam" id="PF00274">
    <property type="entry name" value="Glycolytic"/>
    <property type="match status" value="1"/>
</dbReference>
<keyword evidence="5" id="KW-0324">Glycolysis</keyword>
<dbReference type="AlphaFoldDB" id="A0A2J7ZIJ8"/>
<organism evidence="8 9">
    <name type="scientific">Tetrabaena socialis</name>
    <dbReference type="NCBI Taxonomy" id="47790"/>
    <lineage>
        <taxon>Eukaryota</taxon>
        <taxon>Viridiplantae</taxon>
        <taxon>Chlorophyta</taxon>
        <taxon>core chlorophytes</taxon>
        <taxon>Chlorophyceae</taxon>
        <taxon>CS clade</taxon>
        <taxon>Chlamydomonadales</taxon>
        <taxon>Tetrabaenaceae</taxon>
        <taxon>Tetrabaena</taxon>
    </lineage>
</organism>
<feature type="non-terminal residue" evidence="8">
    <location>
        <position position="1"/>
    </location>
</feature>
<evidence type="ECO:0000313" key="8">
    <source>
        <dbReference type="EMBL" id="PNH00084.1"/>
    </source>
</evidence>
<reference evidence="8 9" key="1">
    <citation type="journal article" date="2017" name="Mol. Biol. Evol.">
        <title>The 4-celled Tetrabaena socialis nuclear genome reveals the essential components for genetic control of cell number at the origin of multicellularity in the volvocine lineage.</title>
        <authorList>
            <person name="Featherston J."/>
            <person name="Arakaki Y."/>
            <person name="Hanschen E.R."/>
            <person name="Ferris P.J."/>
            <person name="Michod R.E."/>
            <person name="Olson B.J.S.C."/>
            <person name="Nozaki H."/>
            <person name="Durand P.M."/>
        </authorList>
    </citation>
    <scope>NUCLEOTIDE SEQUENCE [LARGE SCALE GENOMIC DNA]</scope>
    <source>
        <strain evidence="8 9">NIES-571</strain>
    </source>
</reference>
<evidence type="ECO:0000256" key="1">
    <source>
        <dbReference type="ARBA" id="ARBA00000441"/>
    </source>
</evidence>
<dbReference type="OrthoDB" id="533997at2759"/>
<dbReference type="Proteomes" id="UP000236333">
    <property type="component" value="Unassembled WGS sequence"/>
</dbReference>
<feature type="compositionally biased region" description="Basic residues" evidence="7">
    <location>
        <begin position="1"/>
        <end position="11"/>
    </location>
</feature>
<dbReference type="InterPro" id="IPR013785">
    <property type="entry name" value="Aldolase_TIM"/>
</dbReference>
<evidence type="ECO:0000256" key="5">
    <source>
        <dbReference type="ARBA" id="ARBA00023152"/>
    </source>
</evidence>
<evidence type="ECO:0000256" key="2">
    <source>
        <dbReference type="ARBA" id="ARBA00004714"/>
    </source>
</evidence>
<accession>A0A2J7ZIJ8</accession>
<comment type="similarity">
    <text evidence="3">Belongs to the class I fructose-bisphosphate aldolase family.</text>
</comment>
<evidence type="ECO:0000256" key="7">
    <source>
        <dbReference type="SAM" id="MobiDB-lite"/>
    </source>
</evidence>
<sequence>DMQRLLSRRRQPAAEPGPYPDTLPSAAAAPPPMPTRDVGDPDRFLKMYGDEEATWRDMPMRMMPRSREENRKLMDQMQMEAYLSRMWNHEDVDDLAFYEEGKMRTKAHNIYANVRAVANIMHEIEDQDFSMAEKQSYFTSWARAELLFAQEYDVFNEMVKQNIDSIVRQPLEEVRCGLVPIVEPEVLSEGSHGIERAEKATGRVLAGVFRAMRKRRDVDPGALLLKAAMVTPGSQGPAATPEEAPWTMHI</sequence>
<evidence type="ECO:0000256" key="4">
    <source>
        <dbReference type="ARBA" id="ARBA00013068"/>
    </source>
</evidence>
<dbReference type="GO" id="GO:0004332">
    <property type="term" value="F:fructose-bisphosphate aldolase activity"/>
    <property type="evidence" value="ECO:0007669"/>
    <property type="project" value="UniProtKB-EC"/>
</dbReference>
<keyword evidence="9" id="KW-1185">Reference proteome</keyword>
<dbReference type="GO" id="GO:0006096">
    <property type="term" value="P:glycolytic process"/>
    <property type="evidence" value="ECO:0007669"/>
    <property type="project" value="UniProtKB-UniPathway"/>
</dbReference>
<evidence type="ECO:0000256" key="3">
    <source>
        <dbReference type="ARBA" id="ARBA00010387"/>
    </source>
</evidence>
<comment type="pathway">
    <text evidence="2">Carbohydrate degradation; glycolysis; D-glyceraldehyde 3-phosphate and glycerone phosphate from D-glucose: step 4/4.</text>
</comment>
<name>A0A2J7ZIJ8_9CHLO</name>
<keyword evidence="6" id="KW-0456">Lyase</keyword>
<evidence type="ECO:0000256" key="6">
    <source>
        <dbReference type="ARBA" id="ARBA00023239"/>
    </source>
</evidence>
<dbReference type="Gene3D" id="3.20.20.70">
    <property type="entry name" value="Aldolase class I"/>
    <property type="match status" value="1"/>
</dbReference>
<proteinExistence type="inferred from homology"/>
<gene>
    <name evidence="8" type="ORF">TSOC_014109</name>
</gene>
<dbReference type="UniPathway" id="UPA00109">
    <property type="reaction ID" value="UER00183"/>
</dbReference>
<dbReference type="InterPro" id="IPR000741">
    <property type="entry name" value="FBA_I"/>
</dbReference>